<dbReference type="STRING" id="146536.AQI70_16920"/>
<evidence type="ECO:0000313" key="6">
    <source>
        <dbReference type="Proteomes" id="UP000054024"/>
    </source>
</evidence>
<dbReference type="EMBL" id="LMWJ01000013">
    <property type="protein sequence ID" value="KUM74531.1"/>
    <property type="molecule type" value="Genomic_DNA"/>
</dbReference>
<dbReference type="AlphaFoldDB" id="A0A117P7I7"/>
<dbReference type="InterPro" id="IPR055170">
    <property type="entry name" value="GFO_IDH_MocA-like_dom"/>
</dbReference>
<dbReference type="GO" id="GO:0000166">
    <property type="term" value="F:nucleotide binding"/>
    <property type="evidence" value="ECO:0007669"/>
    <property type="project" value="InterPro"/>
</dbReference>
<comment type="similarity">
    <text evidence="1">Belongs to the Gfo/Idh/MocA family.</text>
</comment>
<dbReference type="GO" id="GO:0016491">
    <property type="term" value="F:oxidoreductase activity"/>
    <property type="evidence" value="ECO:0007669"/>
    <property type="project" value="UniProtKB-KW"/>
</dbReference>
<dbReference type="Gene3D" id="3.30.360.10">
    <property type="entry name" value="Dihydrodipicolinate Reductase, domain 2"/>
    <property type="match status" value="1"/>
</dbReference>
<evidence type="ECO:0000256" key="2">
    <source>
        <dbReference type="ARBA" id="ARBA00023002"/>
    </source>
</evidence>
<dbReference type="OrthoDB" id="179913at2"/>
<dbReference type="Pfam" id="PF22725">
    <property type="entry name" value="GFO_IDH_MocA_C3"/>
    <property type="match status" value="1"/>
</dbReference>
<dbReference type="InterPro" id="IPR036291">
    <property type="entry name" value="NAD(P)-bd_dom_sf"/>
</dbReference>
<dbReference type="InterPro" id="IPR050984">
    <property type="entry name" value="Gfo/Idh/MocA_domain"/>
</dbReference>
<dbReference type="SUPFAM" id="SSF55347">
    <property type="entry name" value="Glyceraldehyde-3-phosphate dehydrogenase-like, C-terminal domain"/>
    <property type="match status" value="1"/>
</dbReference>
<name>A0A117P7I7_9ACTN</name>
<dbReference type="InterPro" id="IPR000683">
    <property type="entry name" value="Gfo/Idh/MocA-like_OxRdtase_N"/>
</dbReference>
<sequence length="336" mass="35844">MKNERPVRLGILGCSDIARRRTLPAALKVPELTVAAVASRSEDNARAVAARFGGEAVVGYEALLESPDVDAVYVSLPTGLHHDWIVRALRAGKHVLAEKPLTARYPDTVTAVRLADSRGLTLMENLTFTQHSLHDAVREMLDEGSIGELRSLTGEFGFPPLPPGNVRYQPELAGGSLLDAGVYPLAAASMFLGPDLDVVGATLRMGTEAKVDVAGDALLCAPDGRTAHVSFGFEHAYRCAYTLWGSEGRIIVDRAFTPPPDFRPTVRLERADEVRERVLPADDQFAGTLACFVRAVTGGGSAAHSADVIARARLVSQVQGRARLLGDGWSGGADGR</sequence>
<evidence type="ECO:0000313" key="5">
    <source>
        <dbReference type="EMBL" id="KUM74531.1"/>
    </source>
</evidence>
<dbReference type="PANTHER" id="PTHR22604:SF105">
    <property type="entry name" value="TRANS-1,2-DIHYDROBENZENE-1,2-DIOL DEHYDROGENASE"/>
    <property type="match status" value="1"/>
</dbReference>
<keyword evidence="6" id="KW-1185">Reference proteome</keyword>
<evidence type="ECO:0000259" key="4">
    <source>
        <dbReference type="Pfam" id="PF22725"/>
    </source>
</evidence>
<keyword evidence="2" id="KW-0560">Oxidoreductase</keyword>
<evidence type="ECO:0000256" key="1">
    <source>
        <dbReference type="ARBA" id="ARBA00010928"/>
    </source>
</evidence>
<proteinExistence type="inferred from homology"/>
<dbReference type="Proteomes" id="UP000054024">
    <property type="component" value="Unassembled WGS sequence"/>
</dbReference>
<dbReference type="RefSeq" id="WP_062150241.1">
    <property type="nucleotide sequence ID" value="NZ_KQ947988.1"/>
</dbReference>
<dbReference type="SUPFAM" id="SSF51735">
    <property type="entry name" value="NAD(P)-binding Rossmann-fold domains"/>
    <property type="match status" value="1"/>
</dbReference>
<dbReference type="PANTHER" id="PTHR22604">
    <property type="entry name" value="OXIDOREDUCTASES"/>
    <property type="match status" value="1"/>
</dbReference>
<organism evidence="5 6">
    <name type="scientific">Streptomyces curacoi</name>
    <dbReference type="NCBI Taxonomy" id="146536"/>
    <lineage>
        <taxon>Bacteria</taxon>
        <taxon>Bacillati</taxon>
        <taxon>Actinomycetota</taxon>
        <taxon>Actinomycetes</taxon>
        <taxon>Kitasatosporales</taxon>
        <taxon>Streptomycetaceae</taxon>
        <taxon>Streptomyces</taxon>
    </lineage>
</organism>
<accession>A0A117P7I7</accession>
<reference evidence="5 6" key="1">
    <citation type="submission" date="2015-10" db="EMBL/GenBank/DDBJ databases">
        <title>Draft genome sequence of Streptomyces curacoi DSM 40107, type strain for the species Streptomyces curacoi.</title>
        <authorList>
            <person name="Ruckert C."/>
            <person name="Winkler A."/>
            <person name="Kalinowski J."/>
            <person name="Kampfer P."/>
            <person name="Glaeser S."/>
        </authorList>
    </citation>
    <scope>NUCLEOTIDE SEQUENCE [LARGE SCALE GENOMIC DNA]</scope>
    <source>
        <strain evidence="5 6">DSM 40107</strain>
    </source>
</reference>
<feature type="domain" description="GFO/IDH/MocA-like oxidoreductase" evidence="4">
    <location>
        <begin position="136"/>
        <end position="250"/>
    </location>
</feature>
<evidence type="ECO:0000259" key="3">
    <source>
        <dbReference type="Pfam" id="PF01408"/>
    </source>
</evidence>
<dbReference type="Gene3D" id="3.40.50.720">
    <property type="entry name" value="NAD(P)-binding Rossmann-like Domain"/>
    <property type="match status" value="1"/>
</dbReference>
<gene>
    <name evidence="5" type="ORF">AQI70_16920</name>
</gene>
<comment type="caution">
    <text evidence="5">The sequence shown here is derived from an EMBL/GenBank/DDBJ whole genome shotgun (WGS) entry which is preliminary data.</text>
</comment>
<feature type="domain" description="Gfo/Idh/MocA-like oxidoreductase N-terminal" evidence="3">
    <location>
        <begin position="8"/>
        <end position="125"/>
    </location>
</feature>
<protein>
    <submittedName>
        <fullName evidence="5">Oxidoreductase</fullName>
    </submittedName>
</protein>
<dbReference type="Pfam" id="PF01408">
    <property type="entry name" value="GFO_IDH_MocA"/>
    <property type="match status" value="1"/>
</dbReference>